<dbReference type="InterPro" id="IPR001611">
    <property type="entry name" value="Leu-rich_rpt"/>
</dbReference>
<organism evidence="1 2">
    <name type="scientific">Castilleja foliolosa</name>
    <dbReference type="NCBI Taxonomy" id="1961234"/>
    <lineage>
        <taxon>Eukaryota</taxon>
        <taxon>Viridiplantae</taxon>
        <taxon>Streptophyta</taxon>
        <taxon>Embryophyta</taxon>
        <taxon>Tracheophyta</taxon>
        <taxon>Spermatophyta</taxon>
        <taxon>Magnoliopsida</taxon>
        <taxon>eudicotyledons</taxon>
        <taxon>Gunneridae</taxon>
        <taxon>Pentapetalae</taxon>
        <taxon>asterids</taxon>
        <taxon>lamiids</taxon>
        <taxon>Lamiales</taxon>
        <taxon>Orobanchaceae</taxon>
        <taxon>Pedicularideae</taxon>
        <taxon>Castillejinae</taxon>
        <taxon>Castilleja</taxon>
    </lineage>
</organism>
<dbReference type="InterPro" id="IPR032675">
    <property type="entry name" value="LRR_dom_sf"/>
</dbReference>
<sequence>MSNPIIKISHLPKITHSPNLSPNYHIKNIKRKTPKQSSPIPFLSDASLFGPFPVVLCRLPSLAKLSLSYNYINDSLPPSISACRSLVYLDLSENLLVGNIPDSLSDLLFLRGYASIEFPGSPVSKTG</sequence>
<evidence type="ECO:0000313" key="1">
    <source>
        <dbReference type="EMBL" id="KAL3613872.1"/>
    </source>
</evidence>
<accession>A0ABD3B961</accession>
<dbReference type="AlphaFoldDB" id="A0ABD3B961"/>
<gene>
    <name evidence="1" type="ORF">CASFOL_041946</name>
</gene>
<dbReference type="Gene3D" id="3.80.10.10">
    <property type="entry name" value="Ribonuclease Inhibitor"/>
    <property type="match status" value="1"/>
</dbReference>
<evidence type="ECO:0000313" key="2">
    <source>
        <dbReference type="Proteomes" id="UP001632038"/>
    </source>
</evidence>
<dbReference type="EMBL" id="JAVIJP010000107">
    <property type="protein sequence ID" value="KAL3613872.1"/>
    <property type="molecule type" value="Genomic_DNA"/>
</dbReference>
<keyword evidence="2" id="KW-1185">Reference proteome</keyword>
<dbReference type="PANTHER" id="PTHR48064">
    <property type="entry name" value="OS01G0750400 PROTEIN"/>
    <property type="match status" value="1"/>
</dbReference>
<dbReference type="SUPFAM" id="SSF52058">
    <property type="entry name" value="L domain-like"/>
    <property type="match status" value="1"/>
</dbReference>
<dbReference type="PANTHER" id="PTHR48064:SF6">
    <property type="entry name" value="RECEPTOR-LIKE PROTEIN KINASE 2"/>
    <property type="match status" value="1"/>
</dbReference>
<dbReference type="InterPro" id="IPR053038">
    <property type="entry name" value="RLP_Defense"/>
</dbReference>
<name>A0ABD3B961_9LAMI</name>
<protein>
    <submittedName>
        <fullName evidence="1">Uncharacterized protein</fullName>
    </submittedName>
</protein>
<reference evidence="2" key="1">
    <citation type="journal article" date="2024" name="IScience">
        <title>Strigolactones Initiate the Formation of Haustorium-like Structures in Castilleja.</title>
        <authorList>
            <person name="Buerger M."/>
            <person name="Peterson D."/>
            <person name="Chory J."/>
        </authorList>
    </citation>
    <scope>NUCLEOTIDE SEQUENCE [LARGE SCALE GENOMIC DNA]</scope>
</reference>
<proteinExistence type="predicted"/>
<dbReference type="Proteomes" id="UP001632038">
    <property type="component" value="Unassembled WGS sequence"/>
</dbReference>
<dbReference type="Pfam" id="PF00560">
    <property type="entry name" value="LRR_1"/>
    <property type="match status" value="2"/>
</dbReference>
<comment type="caution">
    <text evidence="1">The sequence shown here is derived from an EMBL/GenBank/DDBJ whole genome shotgun (WGS) entry which is preliminary data.</text>
</comment>